<accession>A0A1J7JXI6</accession>
<dbReference type="InParanoid" id="A0A1J7JXI6"/>
<name>A0A1J7JXI6_9PEZI</name>
<dbReference type="Proteomes" id="UP000182658">
    <property type="component" value="Unassembled WGS sequence"/>
</dbReference>
<evidence type="ECO:0000313" key="2">
    <source>
        <dbReference type="Proteomes" id="UP000182658"/>
    </source>
</evidence>
<reference evidence="1 2" key="1">
    <citation type="submission" date="2016-10" db="EMBL/GenBank/DDBJ databases">
        <title>Draft genome sequence of Coniochaeta ligniaria NRRL30616, a lignocellulolytic fungus for bioabatement of inhibitors in plant biomass hydrolysates.</title>
        <authorList>
            <consortium name="DOE Joint Genome Institute"/>
            <person name="Jimenez D.J."/>
            <person name="Hector R.E."/>
            <person name="Riley R."/>
            <person name="Sun H."/>
            <person name="Grigoriev I.V."/>
            <person name="Van Elsas J.D."/>
            <person name="Nichols N.N."/>
        </authorList>
    </citation>
    <scope>NUCLEOTIDE SEQUENCE [LARGE SCALE GENOMIC DNA]</scope>
    <source>
        <strain evidence="1 2">NRRL 30616</strain>
    </source>
</reference>
<sequence length="162" mass="17869">MAAPYVCALIDAIPGSSSTKRGYRPCSRLALHVSTKDPRHEVTHHIFGRPSDCVAASRAYMQSCCLTDTRLAAPALFHESTVHCRMFSEAALSLTKALGAMCVGTLLLPSTKQHWGLFHLDWPPKRPTKGTCNHVPCFKRGLAEVYPHNLQTSMPAILRSRE</sequence>
<gene>
    <name evidence="1" type="ORF">CONLIGDRAFT_271967</name>
</gene>
<evidence type="ECO:0000313" key="1">
    <source>
        <dbReference type="EMBL" id="OIW32514.1"/>
    </source>
</evidence>
<organism evidence="1 2">
    <name type="scientific">Coniochaeta ligniaria NRRL 30616</name>
    <dbReference type="NCBI Taxonomy" id="1408157"/>
    <lineage>
        <taxon>Eukaryota</taxon>
        <taxon>Fungi</taxon>
        <taxon>Dikarya</taxon>
        <taxon>Ascomycota</taxon>
        <taxon>Pezizomycotina</taxon>
        <taxon>Sordariomycetes</taxon>
        <taxon>Sordariomycetidae</taxon>
        <taxon>Coniochaetales</taxon>
        <taxon>Coniochaetaceae</taxon>
        <taxon>Coniochaeta</taxon>
    </lineage>
</organism>
<keyword evidence="2" id="KW-1185">Reference proteome</keyword>
<protein>
    <submittedName>
        <fullName evidence="1">Uncharacterized protein</fullName>
    </submittedName>
</protein>
<dbReference type="EMBL" id="KV875095">
    <property type="protein sequence ID" value="OIW32514.1"/>
    <property type="molecule type" value="Genomic_DNA"/>
</dbReference>
<proteinExistence type="predicted"/>
<dbReference type="AlphaFoldDB" id="A0A1J7JXI6"/>